<evidence type="ECO:0000313" key="3">
    <source>
        <dbReference type="Proteomes" id="UP000501830"/>
    </source>
</evidence>
<keyword evidence="1" id="KW-0472">Membrane</keyword>
<keyword evidence="1" id="KW-0812">Transmembrane</keyword>
<feature type="transmembrane region" description="Helical" evidence="1">
    <location>
        <begin position="15"/>
        <end position="33"/>
    </location>
</feature>
<accession>A0A6G7WEY1</accession>
<reference evidence="2 3" key="1">
    <citation type="journal article" date="2017" name="Int. J. Syst. Evol. Microbiol.">
        <title>Jeotgalibaca porci sp. nov. and Jeotgalibaca arthritidis sp. nov., isolated from pigs, and emended description of the genus Jeotgalibaca.</title>
        <authorList>
            <person name="Zamora L."/>
            <person name="Perez-Sancho M."/>
            <person name="Dominguez L."/>
            <person name="Fernandez-Garayzabal J.F."/>
            <person name="Vela A.I."/>
        </authorList>
    </citation>
    <scope>NUCLEOTIDE SEQUENCE [LARGE SCALE GENOMIC DNA]</scope>
    <source>
        <strain evidence="2 3">CCUG 69148</strain>
    </source>
</reference>
<keyword evidence="3" id="KW-1185">Reference proteome</keyword>
<dbReference type="KEGG" id="jpo:G7058_00805"/>
<dbReference type="AlphaFoldDB" id="A0A6G7WEY1"/>
<dbReference type="RefSeq" id="WP_166061764.1">
    <property type="nucleotide sequence ID" value="NZ_CP049889.1"/>
</dbReference>
<dbReference type="GeneID" id="94551794"/>
<name>A0A6G7WEY1_9LACT</name>
<sequence>MKHSNNDFVANQGCGIFFFMVLLILFLLSISIFKFTHEIFLYYTEKQVLLISESPEETYHIEVSTKGPSTTIIIEERTTSSELTADILKDGRADVQSDDIEIQWFSDTVAEIRVEGRRDTFHYFLFEANDEEIKIKRLPNDITLKNLKLDIIQSLKAGVSNESYFWKNNSLTY</sequence>
<proteinExistence type="predicted"/>
<protein>
    <submittedName>
        <fullName evidence="2">Uncharacterized protein</fullName>
    </submittedName>
</protein>
<keyword evidence="1" id="KW-1133">Transmembrane helix</keyword>
<evidence type="ECO:0000256" key="1">
    <source>
        <dbReference type="SAM" id="Phobius"/>
    </source>
</evidence>
<gene>
    <name evidence="2" type="ORF">G7058_00805</name>
</gene>
<evidence type="ECO:0000313" key="2">
    <source>
        <dbReference type="EMBL" id="QIK50728.1"/>
    </source>
</evidence>
<dbReference type="EMBL" id="CP049889">
    <property type="protein sequence ID" value="QIK50728.1"/>
    <property type="molecule type" value="Genomic_DNA"/>
</dbReference>
<dbReference type="Proteomes" id="UP000501830">
    <property type="component" value="Chromosome"/>
</dbReference>
<organism evidence="2 3">
    <name type="scientific">Jeotgalibaca porci</name>
    <dbReference type="NCBI Taxonomy" id="1868793"/>
    <lineage>
        <taxon>Bacteria</taxon>
        <taxon>Bacillati</taxon>
        <taxon>Bacillota</taxon>
        <taxon>Bacilli</taxon>
        <taxon>Lactobacillales</taxon>
        <taxon>Carnobacteriaceae</taxon>
        <taxon>Jeotgalibaca</taxon>
    </lineage>
</organism>